<reference evidence="2 3" key="1">
    <citation type="submission" date="2020-08" db="EMBL/GenBank/DDBJ databases">
        <title>Genomic Encyclopedia of Type Strains, Phase III (KMG-III): the genomes of soil and plant-associated and newly described type strains.</title>
        <authorList>
            <person name="Whitman W."/>
        </authorList>
    </citation>
    <scope>NUCLEOTIDE SEQUENCE [LARGE SCALE GENOMIC DNA]</scope>
    <source>
        <strain evidence="2 3">CECT 3226</strain>
    </source>
</reference>
<organism evidence="2 3">
    <name type="scientific">Streptomyces griseoloalbus</name>
    <dbReference type="NCBI Taxonomy" id="67303"/>
    <lineage>
        <taxon>Bacteria</taxon>
        <taxon>Bacillati</taxon>
        <taxon>Actinomycetota</taxon>
        <taxon>Actinomycetes</taxon>
        <taxon>Kitasatosporales</taxon>
        <taxon>Streptomycetaceae</taxon>
        <taxon>Streptomyces</taxon>
    </lineage>
</organism>
<dbReference type="Proteomes" id="UP000568022">
    <property type="component" value="Unassembled WGS sequence"/>
</dbReference>
<name>A0A7W8FA86_9ACTN</name>
<keyword evidence="3" id="KW-1185">Reference proteome</keyword>
<comment type="caution">
    <text evidence="2">The sequence shown here is derived from an EMBL/GenBank/DDBJ whole genome shotgun (WGS) entry which is preliminary data.</text>
</comment>
<evidence type="ECO:0000313" key="2">
    <source>
        <dbReference type="EMBL" id="MBB5126965.1"/>
    </source>
</evidence>
<gene>
    <name evidence="2" type="ORF">FHS32_003706</name>
</gene>
<evidence type="ECO:0000256" key="1">
    <source>
        <dbReference type="SAM" id="MobiDB-lite"/>
    </source>
</evidence>
<protein>
    <submittedName>
        <fullName evidence="2">Uncharacterized protein</fullName>
    </submittedName>
</protein>
<feature type="region of interest" description="Disordered" evidence="1">
    <location>
        <begin position="1"/>
        <end position="42"/>
    </location>
</feature>
<proteinExistence type="predicted"/>
<evidence type="ECO:0000313" key="3">
    <source>
        <dbReference type="Proteomes" id="UP000568022"/>
    </source>
</evidence>
<accession>A0A7W8FA86</accession>
<dbReference type="EMBL" id="JACHJE010000007">
    <property type="protein sequence ID" value="MBB5126965.1"/>
    <property type="molecule type" value="Genomic_DNA"/>
</dbReference>
<dbReference type="AlphaFoldDB" id="A0A7W8FA86"/>
<sequence>MPGVLSAREGPPKNPTAPAAKKKRRGKSAPDQLGGGLFGLDEVEGGDVQLDMLNMFGEAGQE</sequence>